<dbReference type="PANTHER" id="PTHR22538:SF1">
    <property type="entry name" value="VWFD DOMAIN-CONTAINING PROTEIN"/>
    <property type="match status" value="1"/>
</dbReference>
<dbReference type="GeneID" id="20647106"/>
<reference evidence="1 2" key="1">
    <citation type="journal article" date="2006" name="Science">
        <title>Phytophthora genome sequences uncover evolutionary origins and mechanisms of pathogenesis.</title>
        <authorList>
            <person name="Tyler B.M."/>
            <person name="Tripathy S."/>
            <person name="Zhang X."/>
            <person name="Dehal P."/>
            <person name="Jiang R.H."/>
            <person name="Aerts A."/>
            <person name="Arredondo F.D."/>
            <person name="Baxter L."/>
            <person name="Bensasson D."/>
            <person name="Beynon J.L."/>
            <person name="Chapman J."/>
            <person name="Damasceno C.M."/>
            <person name="Dorrance A.E."/>
            <person name="Dou D."/>
            <person name="Dickerman A.W."/>
            <person name="Dubchak I.L."/>
            <person name="Garbelotto M."/>
            <person name="Gijzen M."/>
            <person name="Gordon S.G."/>
            <person name="Govers F."/>
            <person name="Grunwald N.J."/>
            <person name="Huang W."/>
            <person name="Ivors K.L."/>
            <person name="Jones R.W."/>
            <person name="Kamoun S."/>
            <person name="Krampis K."/>
            <person name="Lamour K.H."/>
            <person name="Lee M.K."/>
            <person name="McDonald W.H."/>
            <person name="Medina M."/>
            <person name="Meijer H.J."/>
            <person name="Nordberg E.K."/>
            <person name="Maclean D.J."/>
            <person name="Ospina-Giraldo M.D."/>
            <person name="Morris P.F."/>
            <person name="Phuntumart V."/>
            <person name="Putnam N.H."/>
            <person name="Rash S."/>
            <person name="Rose J.K."/>
            <person name="Sakihama Y."/>
            <person name="Salamov A.A."/>
            <person name="Savidor A."/>
            <person name="Scheuring C.F."/>
            <person name="Smith B.M."/>
            <person name="Sobral B.W."/>
            <person name="Terry A."/>
            <person name="Torto-Alalibo T.A."/>
            <person name="Win J."/>
            <person name="Xu Z."/>
            <person name="Zhang H."/>
            <person name="Grigoriev I.V."/>
            <person name="Rokhsar D.S."/>
            <person name="Boore J.L."/>
        </authorList>
    </citation>
    <scope>NUCLEOTIDE SEQUENCE [LARGE SCALE GENOMIC DNA]</scope>
    <source>
        <strain evidence="1 2">P6497</strain>
    </source>
</reference>
<dbReference type="PANTHER" id="PTHR22538">
    <property type="entry name" value="CILIA- AND FLAGELLA-ASSOCIATED PROTEIN 74"/>
    <property type="match status" value="1"/>
</dbReference>
<evidence type="ECO:0000313" key="1">
    <source>
        <dbReference type="EMBL" id="EGZ14240.1"/>
    </source>
</evidence>
<name>G4ZSL8_PHYSP</name>
<gene>
    <name evidence="1" type="ORF">PHYSODRAFT_335901</name>
</gene>
<dbReference type="OMA" id="NTVNYTW"/>
<dbReference type="InParanoid" id="G4ZSL8"/>
<keyword evidence="2" id="KW-1185">Reference proteome</keyword>
<accession>G4ZSL8</accession>
<protein>
    <submittedName>
        <fullName evidence="1">Uncharacterized protein</fullName>
    </submittedName>
</protein>
<dbReference type="Proteomes" id="UP000002640">
    <property type="component" value="Unassembled WGS sequence"/>
</dbReference>
<evidence type="ECO:0000313" key="2">
    <source>
        <dbReference type="Proteomes" id="UP000002640"/>
    </source>
</evidence>
<dbReference type="AlphaFoldDB" id="G4ZSL8"/>
<dbReference type="KEGG" id="psoj:PHYSODRAFT_335901"/>
<dbReference type="InterPro" id="IPR029058">
    <property type="entry name" value="AB_hydrolase_fold"/>
</dbReference>
<dbReference type="RefSeq" id="XP_009531669.1">
    <property type="nucleotide sequence ID" value="XM_009533374.1"/>
</dbReference>
<proteinExistence type="predicted"/>
<sequence>MVHNYTLVDGAAYYATSNRDNAANRSRVQCFDPELGHLPPINAIAAALNDAVAIMNASSDVECSSGNVFKVSVNDIEFVLCASGSSGLKLYGSDMDISVERLSTRMNISAPVLMGDKLHRCPVVVSEFEATLTGEALLTGRPIPFEATRRLKAEFDFSWGDSSSFSETSTESTITDTIVVTHSMGNLMLAGAIAKGKCSLDPTSTWVGLAAPMKGSMGSDFIQDSCAGKTNFMFNAISAVSGRCPPTTAIKSMPNEGGSHSTAELDAAYRAAQEVYRTNVSALMCSESFSGLLSTRQPLLWPLGIVGQHHSRRNDGMVEFDSCAVGFPASKFGNTWSDRFYRTKLNHYDMQFRFGDALFDKAKMPLKWFECLL</sequence>
<dbReference type="Gene3D" id="3.40.50.1820">
    <property type="entry name" value="alpha/beta hydrolase"/>
    <property type="match status" value="1"/>
</dbReference>
<dbReference type="EMBL" id="JH159156">
    <property type="protein sequence ID" value="EGZ14240.1"/>
    <property type="molecule type" value="Genomic_DNA"/>
</dbReference>
<organism evidence="1 2">
    <name type="scientific">Phytophthora sojae (strain P6497)</name>
    <name type="common">Soybean stem and root rot agent</name>
    <name type="synonym">Phytophthora megasperma f. sp. glycines</name>
    <dbReference type="NCBI Taxonomy" id="1094619"/>
    <lineage>
        <taxon>Eukaryota</taxon>
        <taxon>Sar</taxon>
        <taxon>Stramenopiles</taxon>
        <taxon>Oomycota</taxon>
        <taxon>Peronosporomycetes</taxon>
        <taxon>Peronosporales</taxon>
        <taxon>Peronosporaceae</taxon>
        <taxon>Phytophthora</taxon>
    </lineage>
</organism>